<dbReference type="EMBL" id="CP011770">
    <property type="protein sequence ID" value="AKM08839.1"/>
    <property type="molecule type" value="Genomic_DNA"/>
</dbReference>
<reference evidence="1 2" key="1">
    <citation type="submission" date="2015-06" db="EMBL/GenBank/DDBJ databases">
        <authorList>
            <person name="Zeng Y."/>
            <person name="Huang Y."/>
        </authorList>
    </citation>
    <scope>NUCLEOTIDE SEQUENCE [LARGE SCALE GENOMIC DNA]</scope>
    <source>
        <strain evidence="1 2">PQ-2</strain>
    </source>
</reference>
<gene>
    <name evidence="1" type="ORF">AB433_00705</name>
</gene>
<dbReference type="AlphaFoldDB" id="A0A0G3XE05"/>
<sequence length="329" mass="36552">MAKLSLSYAGHLSDRVRDLYHGVVAPEGIDLHFIPMSPVQAFNRMLRGEFDCGEMSFSTYVIKAAQRALPFVAIPVFPSRAFRHGNIYVNRAAGIATPEDLKGKRVGVPEYAMTAAVWARGALMQEYGVDPAQIRWVTGGLQGPGRRPLVETSIPGVSIEHEDTRGLNDMLLTGEIDALIAPQTPPSLRQGDDRIAYLFADVPGVERDYFRKTGIFPIMHTVVIRKDVYEKNPWIAVSLLDAFEKSKANCMAELNIDEPLPISLPWIGQYVQSIREVFGDDFWPYGVEKNRTTIDALCGFLHDQGIAQRRVAVDELFAEAIHAAGQIKL</sequence>
<dbReference type="InterPro" id="IPR015168">
    <property type="entry name" value="SsuA/THI5"/>
</dbReference>
<dbReference type="RefSeq" id="WP_047819536.1">
    <property type="nucleotide sequence ID" value="NZ_CP011770.1"/>
</dbReference>
<dbReference type="Proteomes" id="UP000035287">
    <property type="component" value="Chromosome"/>
</dbReference>
<dbReference type="OrthoDB" id="8689594at2"/>
<dbReference type="PATRIC" id="fig|1348774.3.peg.149"/>
<dbReference type="Pfam" id="PF09084">
    <property type="entry name" value="NMT1"/>
    <property type="match status" value="1"/>
</dbReference>
<proteinExistence type="predicted"/>
<protein>
    <submittedName>
        <fullName evidence="1">Uncharacterized protein</fullName>
    </submittedName>
</protein>
<keyword evidence="2" id="KW-1185">Reference proteome</keyword>
<dbReference type="SUPFAM" id="SSF53850">
    <property type="entry name" value="Periplasmic binding protein-like II"/>
    <property type="match status" value="1"/>
</dbReference>
<evidence type="ECO:0000313" key="2">
    <source>
        <dbReference type="Proteomes" id="UP000035287"/>
    </source>
</evidence>
<dbReference type="Gene3D" id="3.40.190.10">
    <property type="entry name" value="Periplasmic binding protein-like II"/>
    <property type="match status" value="2"/>
</dbReference>
<dbReference type="KEGG" id="cna:AB433_00705"/>
<dbReference type="STRING" id="1348774.AB433_00705"/>
<organism evidence="1 2">
    <name type="scientific">Croceicoccus naphthovorans</name>
    <dbReference type="NCBI Taxonomy" id="1348774"/>
    <lineage>
        <taxon>Bacteria</taxon>
        <taxon>Pseudomonadati</taxon>
        <taxon>Pseudomonadota</taxon>
        <taxon>Alphaproteobacteria</taxon>
        <taxon>Sphingomonadales</taxon>
        <taxon>Erythrobacteraceae</taxon>
        <taxon>Croceicoccus</taxon>
    </lineage>
</organism>
<evidence type="ECO:0000313" key="1">
    <source>
        <dbReference type="EMBL" id="AKM08839.1"/>
    </source>
</evidence>
<accession>A0A0G3XE05</accession>
<name>A0A0G3XE05_9SPHN</name>